<evidence type="ECO:0000313" key="1">
    <source>
        <dbReference type="EMBL" id="MBN7774218.1"/>
    </source>
</evidence>
<proteinExistence type="predicted"/>
<dbReference type="AlphaFoldDB" id="A0A939DBG2"/>
<comment type="caution">
    <text evidence="1">The sequence shown here is derived from an EMBL/GenBank/DDBJ whole genome shotgun (WGS) entry which is preliminary data.</text>
</comment>
<reference evidence="1" key="1">
    <citation type="submission" date="2021-02" db="EMBL/GenBank/DDBJ databases">
        <title>Abyssanaerobacter marinus gen.nov., sp., nov, anaerobic bacterium isolated from the Onnuri vent field of Indian Ocean and suggestion of Mogibacteriaceae fam. nov., and proposal of reclassification of ambiguous this family's genus member.</title>
        <authorList>
            <person name="Kim Y.J."/>
            <person name="Yang J.-A."/>
        </authorList>
    </citation>
    <scope>NUCLEOTIDE SEQUENCE</scope>
    <source>
        <strain evidence="1">DSM 2634</strain>
    </source>
</reference>
<dbReference type="Pfam" id="PF10055">
    <property type="entry name" value="DUF2292"/>
    <property type="match status" value="1"/>
</dbReference>
<protein>
    <submittedName>
        <fullName evidence="1">DUF2292 domain-containing protein</fullName>
    </submittedName>
</protein>
<dbReference type="EMBL" id="JAFJZZ010000007">
    <property type="protein sequence ID" value="MBN7774218.1"/>
    <property type="molecule type" value="Genomic_DNA"/>
</dbReference>
<dbReference type="Proteomes" id="UP000664545">
    <property type="component" value="Unassembled WGS sequence"/>
</dbReference>
<name>A0A939DBG2_CLOAM</name>
<gene>
    <name evidence="1" type="ORF">JYB65_12695</name>
</gene>
<dbReference type="RefSeq" id="WP_206583057.1">
    <property type="nucleotide sequence ID" value="NZ_JAFJZZ010000007.1"/>
</dbReference>
<keyword evidence="2" id="KW-1185">Reference proteome</keyword>
<organism evidence="1 2">
    <name type="scientific">Clostridium aminobutyricum</name>
    <dbReference type="NCBI Taxonomy" id="33953"/>
    <lineage>
        <taxon>Bacteria</taxon>
        <taxon>Bacillati</taxon>
        <taxon>Bacillota</taxon>
        <taxon>Clostridia</taxon>
        <taxon>Eubacteriales</taxon>
        <taxon>Clostridiaceae</taxon>
        <taxon>Clostridium</taxon>
    </lineage>
</organism>
<evidence type="ECO:0000313" key="2">
    <source>
        <dbReference type="Proteomes" id="UP000664545"/>
    </source>
</evidence>
<sequence length="52" mass="6061">MSEIKREKKIALSQQEEKLLEIIHETGFGEIKIIINDGKPIRVEEIKKCIKL</sequence>
<dbReference type="InterPro" id="IPR018743">
    <property type="entry name" value="DUF2292"/>
</dbReference>
<accession>A0A939DBG2</accession>